<organism evidence="2 3">
    <name type="scientific">Amycolatopsis pithecellobii</name>
    <dbReference type="NCBI Taxonomy" id="664692"/>
    <lineage>
        <taxon>Bacteria</taxon>
        <taxon>Bacillati</taxon>
        <taxon>Actinomycetota</taxon>
        <taxon>Actinomycetes</taxon>
        <taxon>Pseudonocardiales</taxon>
        <taxon>Pseudonocardiaceae</taxon>
        <taxon>Amycolatopsis</taxon>
    </lineage>
</organism>
<protein>
    <submittedName>
        <fullName evidence="2">MarR family transcriptional regulator</fullName>
    </submittedName>
</protein>
<keyword evidence="3" id="KW-1185">Reference proteome</keyword>
<comment type="caution">
    <text evidence="2">The sequence shown here is derived from an EMBL/GenBank/DDBJ whole genome shotgun (WGS) entry which is preliminary data.</text>
</comment>
<dbReference type="EMBL" id="WMBA01000019">
    <property type="protein sequence ID" value="MTD55250.1"/>
    <property type="molecule type" value="Genomic_DNA"/>
</dbReference>
<evidence type="ECO:0000313" key="3">
    <source>
        <dbReference type="Proteomes" id="UP000440096"/>
    </source>
</evidence>
<dbReference type="OrthoDB" id="4807076at2"/>
<dbReference type="PANTHER" id="PTHR39515">
    <property type="entry name" value="CONSERVED PROTEIN"/>
    <property type="match status" value="1"/>
</dbReference>
<dbReference type="InterPro" id="IPR036390">
    <property type="entry name" value="WH_DNA-bd_sf"/>
</dbReference>
<feature type="domain" description="HTH marR-type" evidence="1">
    <location>
        <begin position="15"/>
        <end position="150"/>
    </location>
</feature>
<dbReference type="PROSITE" id="PS50995">
    <property type="entry name" value="HTH_MARR_2"/>
    <property type="match status" value="1"/>
</dbReference>
<dbReference type="AlphaFoldDB" id="A0A6N7Z4K5"/>
<reference evidence="2 3" key="1">
    <citation type="submission" date="2019-11" db="EMBL/GenBank/DDBJ databases">
        <title>Draft genome of Amycolatopsis RM579.</title>
        <authorList>
            <person name="Duangmal K."/>
            <person name="Mingma R."/>
        </authorList>
    </citation>
    <scope>NUCLEOTIDE SEQUENCE [LARGE SCALE GENOMIC DNA]</scope>
    <source>
        <strain evidence="2 3">RM579</strain>
    </source>
</reference>
<proteinExistence type="predicted"/>
<dbReference type="InterPro" id="IPR036388">
    <property type="entry name" value="WH-like_DNA-bd_sf"/>
</dbReference>
<dbReference type="PANTHER" id="PTHR39515:SF2">
    <property type="entry name" value="HTH-TYPE TRANSCRIPTIONAL REGULATOR RV0880"/>
    <property type="match status" value="1"/>
</dbReference>
<gene>
    <name evidence="2" type="ORF">GKO32_14855</name>
</gene>
<dbReference type="Pfam" id="PF12802">
    <property type="entry name" value="MarR_2"/>
    <property type="match status" value="1"/>
</dbReference>
<dbReference type="SUPFAM" id="SSF46785">
    <property type="entry name" value="Winged helix' DNA-binding domain"/>
    <property type="match status" value="1"/>
</dbReference>
<dbReference type="Proteomes" id="UP000440096">
    <property type="component" value="Unassembled WGS sequence"/>
</dbReference>
<dbReference type="RefSeq" id="WP_154757453.1">
    <property type="nucleotide sequence ID" value="NZ_WMBA01000019.1"/>
</dbReference>
<accession>A0A6N7Z4K5</accession>
<evidence type="ECO:0000259" key="1">
    <source>
        <dbReference type="PROSITE" id="PS50995"/>
    </source>
</evidence>
<dbReference type="InterPro" id="IPR000835">
    <property type="entry name" value="HTH_MarR-typ"/>
</dbReference>
<dbReference type="Gene3D" id="1.10.10.10">
    <property type="entry name" value="Winged helix-like DNA-binding domain superfamily/Winged helix DNA-binding domain"/>
    <property type="match status" value="1"/>
</dbReference>
<dbReference type="InterPro" id="IPR052526">
    <property type="entry name" value="HTH-type_Bedaq_tolerance"/>
</dbReference>
<dbReference type="SMART" id="SM00347">
    <property type="entry name" value="HTH_MARR"/>
    <property type="match status" value="1"/>
</dbReference>
<evidence type="ECO:0000313" key="2">
    <source>
        <dbReference type="EMBL" id="MTD55250.1"/>
    </source>
</evidence>
<sequence>MAPPSSSGESSDVNSLRLTHALWQLDKALNRTMDEALQPLKLTRNQFGTLNRLMAEGALSAADLARASELRPQTIAATINGLLERGLIERRPHPVHGRVLLVSVTEQGYALWKEADARVSSIDDRLRSVLGKADFRDMKDRAWVLVKELGGSTGTATPLWRS</sequence>
<name>A0A6N7Z4K5_9PSEU</name>
<dbReference type="GO" id="GO:0003700">
    <property type="term" value="F:DNA-binding transcription factor activity"/>
    <property type="evidence" value="ECO:0007669"/>
    <property type="project" value="InterPro"/>
</dbReference>